<dbReference type="InterPro" id="IPR011990">
    <property type="entry name" value="TPR-like_helical_dom_sf"/>
</dbReference>
<name>A0A4Q0MFM3_9SPHI</name>
<feature type="domain" description="RagB/SusD" evidence="6">
    <location>
        <begin position="345"/>
        <end position="522"/>
    </location>
</feature>
<evidence type="ECO:0000259" key="6">
    <source>
        <dbReference type="Pfam" id="PF07980"/>
    </source>
</evidence>
<feature type="domain" description="SusD-like N-terminal" evidence="7">
    <location>
        <begin position="70"/>
        <end position="234"/>
    </location>
</feature>
<dbReference type="RefSeq" id="WP_128767485.1">
    <property type="nucleotide sequence ID" value="NZ_RXOC01000001.1"/>
</dbReference>
<dbReference type="Pfam" id="PF14322">
    <property type="entry name" value="SusD-like_3"/>
    <property type="match status" value="1"/>
</dbReference>
<reference evidence="8 9" key="1">
    <citation type="submission" date="2018-12" db="EMBL/GenBank/DDBJ databases">
        <title>The Draft Genome Sequence of the Soil Bacterium Pedobacter tournemirensis R1.</title>
        <authorList>
            <person name="He J."/>
        </authorList>
    </citation>
    <scope>NUCLEOTIDE SEQUENCE [LARGE SCALE GENOMIC DNA]</scope>
    <source>
        <strain evidence="8 9">R1</strain>
    </source>
</reference>
<dbReference type="Gene3D" id="1.25.40.390">
    <property type="match status" value="1"/>
</dbReference>
<keyword evidence="3" id="KW-0732">Signal</keyword>
<dbReference type="InterPro" id="IPR012944">
    <property type="entry name" value="SusD_RagB_dom"/>
</dbReference>
<dbReference type="AlphaFoldDB" id="A0A4Q0MFM3"/>
<proteinExistence type="inferred from homology"/>
<dbReference type="Pfam" id="PF07980">
    <property type="entry name" value="SusD_RagB"/>
    <property type="match status" value="1"/>
</dbReference>
<comment type="caution">
    <text evidence="8">The sequence shown here is derived from an EMBL/GenBank/DDBJ whole genome shotgun (WGS) entry which is preliminary data.</text>
</comment>
<comment type="similarity">
    <text evidence="2">Belongs to the SusD family.</text>
</comment>
<evidence type="ECO:0000256" key="1">
    <source>
        <dbReference type="ARBA" id="ARBA00004442"/>
    </source>
</evidence>
<evidence type="ECO:0000313" key="8">
    <source>
        <dbReference type="EMBL" id="RXF72300.1"/>
    </source>
</evidence>
<keyword evidence="5" id="KW-0998">Cell outer membrane</keyword>
<evidence type="ECO:0000313" key="9">
    <source>
        <dbReference type="Proteomes" id="UP000290848"/>
    </source>
</evidence>
<comment type="subcellular location">
    <subcellularLocation>
        <location evidence="1">Cell outer membrane</location>
    </subcellularLocation>
</comment>
<evidence type="ECO:0000259" key="7">
    <source>
        <dbReference type="Pfam" id="PF14322"/>
    </source>
</evidence>
<evidence type="ECO:0000256" key="5">
    <source>
        <dbReference type="ARBA" id="ARBA00023237"/>
    </source>
</evidence>
<dbReference type="InterPro" id="IPR033985">
    <property type="entry name" value="SusD-like_N"/>
</dbReference>
<evidence type="ECO:0000256" key="2">
    <source>
        <dbReference type="ARBA" id="ARBA00006275"/>
    </source>
</evidence>
<evidence type="ECO:0000256" key="3">
    <source>
        <dbReference type="ARBA" id="ARBA00022729"/>
    </source>
</evidence>
<protein>
    <submittedName>
        <fullName evidence="8">RagB/SusD family nutrient uptake outer membrane protein</fullName>
    </submittedName>
</protein>
<dbReference type="EMBL" id="RXOC01000001">
    <property type="protein sequence ID" value="RXF72300.1"/>
    <property type="molecule type" value="Genomic_DNA"/>
</dbReference>
<dbReference type="Proteomes" id="UP000290848">
    <property type="component" value="Unassembled WGS sequence"/>
</dbReference>
<gene>
    <name evidence="8" type="ORF">EKH83_00810</name>
</gene>
<evidence type="ECO:0000256" key="4">
    <source>
        <dbReference type="ARBA" id="ARBA00023136"/>
    </source>
</evidence>
<dbReference type="SUPFAM" id="SSF48452">
    <property type="entry name" value="TPR-like"/>
    <property type="match status" value="1"/>
</dbReference>
<keyword evidence="4" id="KW-0472">Membrane</keyword>
<dbReference type="GO" id="GO:0009279">
    <property type="term" value="C:cell outer membrane"/>
    <property type="evidence" value="ECO:0007669"/>
    <property type="project" value="UniProtKB-SubCell"/>
</dbReference>
<organism evidence="8 9">
    <name type="scientific">Arcticibacter tournemirensis</name>
    <dbReference type="NCBI Taxonomy" id="699437"/>
    <lineage>
        <taxon>Bacteria</taxon>
        <taxon>Pseudomonadati</taxon>
        <taxon>Bacteroidota</taxon>
        <taxon>Sphingobacteriia</taxon>
        <taxon>Sphingobacteriales</taxon>
        <taxon>Sphingobacteriaceae</taxon>
        <taxon>Arcticibacter</taxon>
    </lineage>
</organism>
<accession>A0A4Q0MFM3</accession>
<sequence>MKTKYIAIAVLLGSMVGLNSCKDFLDEEPRSGVTSGVYYQNEAQAIENVNTLYRLGTPVTYASAGSAYIGPSASINTMLTGYFTNSYEGQELVTLYARQLTRQQNTRIVSNTMNGIWNDSYRAINVANGAIKHIPGIAMNDANLQKRLVGEAKFFRAFNYFYLVKTFGAIPLPTEPYESLENIYLARTEVPQVYALIEADLKEAVDVLPASVFASNGHRITKFAAAMALANVYLQQGKFADAATYAKMVVNSPHSLTSNDDLAMNSAYNKLRKTDDLPEVIYAYEYDASISNSSWWPTYAFSSSATSVFSTYSIFERVFGPTDRFLNVYTPDDLRIKPNQFYHWEYTNPNNGKKWTSNVAGVWYYFDEEALLSSGRGTKDWNFYRYAEALLIAAEATARSANSVTAEAAGYLARIKARASTSGKTAAQFTTELQVLSLNAFVEEVWTERLRELPLEFKMWDDCLRTGKFPVISATTKGAVTYQNLVGAANGSGAVFKETDLVWPISLDELQRNPELTQNPGYQDQ</sequence>